<dbReference type="NCBIfam" id="TIGR01643">
    <property type="entry name" value="YD_repeat_2x"/>
    <property type="match status" value="2"/>
</dbReference>
<feature type="region of interest" description="Disordered" evidence="1">
    <location>
        <begin position="222"/>
        <end position="241"/>
    </location>
</feature>
<evidence type="ECO:0000313" key="2">
    <source>
        <dbReference type="EMBL" id="UXY17345.1"/>
    </source>
</evidence>
<reference evidence="2" key="1">
    <citation type="submission" date="2022-10" db="EMBL/GenBank/DDBJ databases">
        <title>Chitiniphilus purpureus sp. nov., a novel chitin-degrading bacterium isolated from crawfish pond sediment.</title>
        <authorList>
            <person name="Li K."/>
        </authorList>
    </citation>
    <scope>NUCLEOTIDE SEQUENCE</scope>
    <source>
        <strain evidence="2">CD1</strain>
    </source>
</reference>
<protein>
    <recommendedName>
        <fullName evidence="4">RHS repeat-associated core domain-containing protein</fullName>
    </recommendedName>
</protein>
<dbReference type="PANTHER" id="PTHR32305:SF15">
    <property type="entry name" value="PROTEIN RHSA-RELATED"/>
    <property type="match status" value="1"/>
</dbReference>
<dbReference type="PRINTS" id="PR00394">
    <property type="entry name" value="RHSPROTEIN"/>
</dbReference>
<dbReference type="Proteomes" id="UP001061302">
    <property type="component" value="Chromosome"/>
</dbReference>
<gene>
    <name evidence="2" type="ORF">N8I74_18840</name>
</gene>
<keyword evidence="3" id="KW-1185">Reference proteome</keyword>
<dbReference type="InterPro" id="IPR022385">
    <property type="entry name" value="Rhs_assc_core"/>
</dbReference>
<dbReference type="EMBL" id="CP106753">
    <property type="protein sequence ID" value="UXY17345.1"/>
    <property type="molecule type" value="Genomic_DNA"/>
</dbReference>
<dbReference type="NCBIfam" id="TIGR03696">
    <property type="entry name" value="Rhs_assc_core"/>
    <property type="match status" value="1"/>
</dbReference>
<dbReference type="InterPro" id="IPR050708">
    <property type="entry name" value="T6SS_VgrG/RHS"/>
</dbReference>
<sequence>MLAKPVPGARQYNNAGRLIRSSSTPARHYRYNALGQRVQKSDNASDTTLYAYDPQGQLQGEYDAAGQPKLEHLWLGTLPVGTVQHSQGTAQLYYAWADHLGATRQLSDPARRKVVWDWPISEPFGHSGVREDPDLDGKLVTYNLRFPGQYFDKETGRFYNYFRDYDPRIGRYIQSDPIGLAGGVNTYGYVNGNPISLVDPYGLAIKCKTFLKLPGFDIQACTKDDQSPSEQDAKDATRMSDKELDRACKNNGYKDAHDMKRDLGLDSKGDIFSDKNGNMYSGPRKGTGIPQYLNMNVKGW</sequence>
<dbReference type="InterPro" id="IPR006530">
    <property type="entry name" value="YD"/>
</dbReference>
<proteinExistence type="predicted"/>
<accession>A0ABY6DSK8</accession>
<dbReference type="Gene3D" id="2.180.10.10">
    <property type="entry name" value="RHS repeat-associated core"/>
    <property type="match status" value="1"/>
</dbReference>
<evidence type="ECO:0008006" key="4">
    <source>
        <dbReference type="Google" id="ProtNLM"/>
    </source>
</evidence>
<evidence type="ECO:0000313" key="3">
    <source>
        <dbReference type="Proteomes" id="UP001061302"/>
    </source>
</evidence>
<dbReference type="InterPro" id="IPR031325">
    <property type="entry name" value="RHS_repeat"/>
</dbReference>
<dbReference type="PANTHER" id="PTHR32305">
    <property type="match status" value="1"/>
</dbReference>
<evidence type="ECO:0000256" key="1">
    <source>
        <dbReference type="SAM" id="MobiDB-lite"/>
    </source>
</evidence>
<name>A0ABY6DSK8_9NEIS</name>
<organism evidence="2 3">
    <name type="scientific">Chitiniphilus purpureus</name>
    <dbReference type="NCBI Taxonomy" id="2981137"/>
    <lineage>
        <taxon>Bacteria</taxon>
        <taxon>Pseudomonadati</taxon>
        <taxon>Pseudomonadota</taxon>
        <taxon>Betaproteobacteria</taxon>
        <taxon>Neisseriales</taxon>
        <taxon>Chitinibacteraceae</taxon>
        <taxon>Chitiniphilus</taxon>
    </lineage>
</organism>
<dbReference type="Pfam" id="PF05593">
    <property type="entry name" value="RHS_repeat"/>
    <property type="match status" value="1"/>
</dbReference>